<sequence>MEERSIIQEVLDSFREIKRGSYQLLSSQADQQGITAIQYMTLRAIIKHPNIGITELAERMKLGNSTVSGIIDRLVKAGMVERTRSETDRRSVILCVTEKGREAEFQIEMKYTEAVSGILDIGEDDLRQMLSTHRRIIEIFDKMREGAIDEQ</sequence>
<gene>
    <name evidence="5" type="ORF">GCM10010913_31170</name>
</gene>
<dbReference type="Gene3D" id="1.10.10.10">
    <property type="entry name" value="Winged helix-like DNA-binding domain superfamily/Winged helix DNA-binding domain"/>
    <property type="match status" value="1"/>
</dbReference>
<dbReference type="PANTHER" id="PTHR42756:SF1">
    <property type="entry name" value="TRANSCRIPTIONAL REPRESSOR OF EMRAB OPERON"/>
    <property type="match status" value="1"/>
</dbReference>
<dbReference type="EMBL" id="BMIW01000024">
    <property type="protein sequence ID" value="GGG07129.1"/>
    <property type="molecule type" value="Genomic_DNA"/>
</dbReference>
<dbReference type="SUPFAM" id="SSF46785">
    <property type="entry name" value="Winged helix' DNA-binding domain"/>
    <property type="match status" value="1"/>
</dbReference>
<comment type="caution">
    <text evidence="5">The sequence shown here is derived from an EMBL/GenBank/DDBJ whole genome shotgun (WGS) entry which is preliminary data.</text>
</comment>
<evidence type="ECO:0000256" key="2">
    <source>
        <dbReference type="ARBA" id="ARBA00023125"/>
    </source>
</evidence>
<keyword evidence="1" id="KW-0805">Transcription regulation</keyword>
<accession>A0ABQ1VZJ9</accession>
<keyword evidence="2" id="KW-0238">DNA-binding</keyword>
<name>A0ABQ1VZJ9_9BACL</name>
<keyword evidence="6" id="KW-1185">Reference proteome</keyword>
<dbReference type="RefSeq" id="WP_229717095.1">
    <property type="nucleotide sequence ID" value="NZ_BMIW01000024.1"/>
</dbReference>
<dbReference type="SMART" id="SM00347">
    <property type="entry name" value="HTH_MARR"/>
    <property type="match status" value="1"/>
</dbReference>
<feature type="domain" description="HTH marR-type" evidence="4">
    <location>
        <begin position="3"/>
        <end position="145"/>
    </location>
</feature>
<evidence type="ECO:0000313" key="5">
    <source>
        <dbReference type="EMBL" id="GGG07129.1"/>
    </source>
</evidence>
<dbReference type="PANTHER" id="PTHR42756">
    <property type="entry name" value="TRANSCRIPTIONAL REGULATOR, MARR"/>
    <property type="match status" value="1"/>
</dbReference>
<keyword evidence="3" id="KW-0804">Transcription</keyword>
<dbReference type="Pfam" id="PF01047">
    <property type="entry name" value="MarR"/>
    <property type="match status" value="1"/>
</dbReference>
<dbReference type="Proteomes" id="UP000608420">
    <property type="component" value="Unassembled WGS sequence"/>
</dbReference>
<dbReference type="InterPro" id="IPR036390">
    <property type="entry name" value="WH_DNA-bd_sf"/>
</dbReference>
<evidence type="ECO:0000259" key="4">
    <source>
        <dbReference type="PROSITE" id="PS50995"/>
    </source>
</evidence>
<proteinExistence type="predicted"/>
<dbReference type="InterPro" id="IPR000835">
    <property type="entry name" value="HTH_MarR-typ"/>
</dbReference>
<dbReference type="PRINTS" id="PR00598">
    <property type="entry name" value="HTHMARR"/>
</dbReference>
<protein>
    <submittedName>
        <fullName evidence="5">MarR family transcriptional regulator</fullName>
    </submittedName>
</protein>
<reference evidence="6" key="1">
    <citation type="journal article" date="2019" name="Int. J. Syst. Evol. Microbiol.">
        <title>The Global Catalogue of Microorganisms (GCM) 10K type strain sequencing project: providing services to taxonomists for standard genome sequencing and annotation.</title>
        <authorList>
            <consortium name="The Broad Institute Genomics Platform"/>
            <consortium name="The Broad Institute Genome Sequencing Center for Infectious Disease"/>
            <person name="Wu L."/>
            <person name="Ma J."/>
        </authorList>
    </citation>
    <scope>NUCLEOTIDE SEQUENCE [LARGE SCALE GENOMIC DNA]</scope>
    <source>
        <strain evidence="6">CGMCC 1.15420</strain>
    </source>
</reference>
<organism evidence="5 6">
    <name type="scientific">Paenibacillus aceti</name>
    <dbReference type="NCBI Taxonomy" id="1820010"/>
    <lineage>
        <taxon>Bacteria</taxon>
        <taxon>Bacillati</taxon>
        <taxon>Bacillota</taxon>
        <taxon>Bacilli</taxon>
        <taxon>Bacillales</taxon>
        <taxon>Paenibacillaceae</taxon>
        <taxon>Paenibacillus</taxon>
    </lineage>
</organism>
<evidence type="ECO:0000313" key="6">
    <source>
        <dbReference type="Proteomes" id="UP000608420"/>
    </source>
</evidence>
<evidence type="ECO:0000256" key="1">
    <source>
        <dbReference type="ARBA" id="ARBA00023015"/>
    </source>
</evidence>
<dbReference type="InterPro" id="IPR036388">
    <property type="entry name" value="WH-like_DNA-bd_sf"/>
</dbReference>
<dbReference type="PROSITE" id="PS50995">
    <property type="entry name" value="HTH_MARR_2"/>
    <property type="match status" value="1"/>
</dbReference>
<evidence type="ECO:0000256" key="3">
    <source>
        <dbReference type="ARBA" id="ARBA00023163"/>
    </source>
</evidence>